<protein>
    <submittedName>
        <fullName evidence="3">Ankyrin-3</fullName>
    </submittedName>
</protein>
<feature type="region of interest" description="Disordered" evidence="2">
    <location>
        <begin position="1565"/>
        <end position="1596"/>
    </location>
</feature>
<accession>A0AAV4GFR9</accession>
<proteinExistence type="predicted"/>
<evidence type="ECO:0000313" key="4">
    <source>
        <dbReference type="Proteomes" id="UP000762676"/>
    </source>
</evidence>
<feature type="repeat" description="ANK" evidence="1">
    <location>
        <begin position="2300"/>
        <end position="2338"/>
    </location>
</feature>
<dbReference type="PROSITE" id="PS50297">
    <property type="entry name" value="ANK_REP_REGION"/>
    <property type="match status" value="4"/>
</dbReference>
<feature type="region of interest" description="Disordered" evidence="2">
    <location>
        <begin position="1988"/>
        <end position="2110"/>
    </location>
</feature>
<dbReference type="InterPro" id="IPR002110">
    <property type="entry name" value="Ankyrin_rpt"/>
</dbReference>
<evidence type="ECO:0000313" key="3">
    <source>
        <dbReference type="EMBL" id="GFR83986.1"/>
    </source>
</evidence>
<feature type="region of interest" description="Disordered" evidence="2">
    <location>
        <begin position="289"/>
        <end position="309"/>
    </location>
</feature>
<dbReference type="PANTHER" id="PTHR24121">
    <property type="entry name" value="NO MECHANORECEPTOR POTENTIAL C, ISOFORM D-RELATED"/>
    <property type="match status" value="1"/>
</dbReference>
<feature type="compositionally biased region" description="Basic residues" evidence="2">
    <location>
        <begin position="1930"/>
        <end position="1952"/>
    </location>
</feature>
<feature type="repeat" description="ANK" evidence="1">
    <location>
        <begin position="2261"/>
        <end position="2293"/>
    </location>
</feature>
<dbReference type="SMART" id="SM00248">
    <property type="entry name" value="ANK"/>
    <property type="match status" value="5"/>
</dbReference>
<feature type="region of interest" description="Disordered" evidence="2">
    <location>
        <begin position="687"/>
        <end position="771"/>
    </location>
</feature>
<feature type="compositionally biased region" description="Low complexity" evidence="2">
    <location>
        <begin position="1569"/>
        <end position="1589"/>
    </location>
</feature>
<feature type="compositionally biased region" description="Low complexity" evidence="2">
    <location>
        <begin position="655"/>
        <end position="666"/>
    </location>
</feature>
<feature type="region of interest" description="Disordered" evidence="2">
    <location>
        <begin position="341"/>
        <end position="362"/>
    </location>
</feature>
<feature type="region of interest" description="Disordered" evidence="2">
    <location>
        <begin position="1736"/>
        <end position="1761"/>
    </location>
</feature>
<reference evidence="3 4" key="1">
    <citation type="journal article" date="2021" name="Elife">
        <title>Chloroplast acquisition without the gene transfer in kleptoplastic sea slugs, Plakobranchus ocellatus.</title>
        <authorList>
            <person name="Maeda T."/>
            <person name="Takahashi S."/>
            <person name="Yoshida T."/>
            <person name="Shimamura S."/>
            <person name="Takaki Y."/>
            <person name="Nagai Y."/>
            <person name="Toyoda A."/>
            <person name="Suzuki Y."/>
            <person name="Arimoto A."/>
            <person name="Ishii H."/>
            <person name="Satoh N."/>
            <person name="Nishiyama T."/>
            <person name="Hasebe M."/>
            <person name="Maruyama T."/>
            <person name="Minagawa J."/>
            <person name="Obokata J."/>
            <person name="Shigenobu S."/>
        </authorList>
    </citation>
    <scope>NUCLEOTIDE SEQUENCE [LARGE SCALE GENOMIC DNA]</scope>
</reference>
<feature type="compositionally biased region" description="Low complexity" evidence="2">
    <location>
        <begin position="1953"/>
        <end position="1973"/>
    </location>
</feature>
<dbReference type="SUPFAM" id="SSF48403">
    <property type="entry name" value="Ankyrin repeat"/>
    <property type="match status" value="1"/>
</dbReference>
<sequence>MAAGEGLKSKGLWDDDALPAGKTDSHDENLCLMISDTQSPNGLDGAGADLVADSHIMERFSPENPETEALTRCSSPGSNPQAVKKVKGLNTAVLMRLTSGHVIPSDSSSSDLLDDITSVIAVDTGQFLTKHFEKGDPGQAEHCLPGSENTIKTVVSGIAQPLTNGDASHLIDISNKRSKSKGYDTISNNGNDDNNNAVGCNTKYSPLLHARSGCNTSKETTDMMCDKSSRVPIKSKDINATTNSHEPGNHLKTVSAEIASQLEPNSFTDDCQPQNPPCVRPSPQVTEKVVTEEHRSRSSNLGSSQIPLSLVEKTEKMSLEDDLPLLANNGGDNKICFQSTESHKRSNGWRSVSPAPRSACHQRQLSPLPSADYAPMSCDSNLSSSVSITNKSPASLGGQTPGQAKGVEASASDQTADVSSFTRQMSSASQAVSSADTLSSSGRGSRPVSSDSTLEPRGGDDATYPEMGERNSTPGAEHDDDVDPDSISIDGEGEYEDELCRLELLDESYKSWDDLGEDELRSKGRGRKKTVKVRKPDKPRRIMPRVHDVGQRNQIPDNLVREFLSKSGLSHLKDSDHLPDEIPVTIEPAGPNLVELRLCTLAQTIYPPTLPLTSACGSSNRRVSPNTISPSGRTPSPVNNKRSSQSSSWGRPVTAAAKTAPSSSANANNIPILEKLMPVQVTSSASAASRAMQRSTDSLWNCPRQPRVPSPTPSGLSPAETRVSVVSPSHASQSVATQSTALTNDTRSSCGNLSNLYSPQAPAVSPPPTSQEVSVVQYPTILNSTTQSIQLDGPIWSWRGLHSRPEPYSRIQQQQQPLTLEQLGLQLGQAVFLPPSNPPSFQQNPNNNHNFAISSNSCETGNNGTNADSACQANAMPFGPGNLDDDFDWLFHPKDNTEQFQIANCIGPEAFQTPTTVHGLQQEKHNQPPFMSGHPYSTAIPEGSGPANAHSSANGNFVHKSRQAQQTSHKLDDCANGLSPLLPTSNGRGDMFVPSTVIGLSGTPVSVEKSTKRKVPVKKCNPPNTAASHKASILPSSSISSKQDKSQIKEIYLSPTGQANLIDPSSASSFFQSNTPFSSAKDYAHQVVLEPNQDHLLTYIDKPQQHAHIPDVYNVLRSQTGNQNPLRQPQVASFTTPSQKLVSTQTPHQQQCSDANMPTGFSQPSVIRPNQSLSSAERFQMVQTWLNNNSAKSYPSVHAKCPEENVNGDAGMTEEQHSKSAQANQISSVQALYNSQLLCNGFDISAYISSLDSLDRLRGKKNSLDEYMHSNSVGMESGSGDLSFLQELGLVERTRLLNPNPAQATDDSNALDLLQQSSQRNSPPPLTMLSHKDVTDVLNSRNKQLESNSNCPPFGEVKVSQIPPRVSPSHFLANTSTAYDKSLAKPQHVHNSTLFTVVTTTTHQYSTATQSQDTRGIRQTPISIPPRDSQSFVTANHISMSTKALPSNRAIVETGPSFEAVPSFQDSSIITPGISQNGVRFTGSTIQQNPTTHHPMEAFEPCGPPSDIEMKSSSLTDMLPVPAGQKVYGMGKSMQDEQKVFLQGAQDFGNITCCFPPLDDALVSHHHQQPVSQAQQNQSQTYQTYIQQPHPHQRANRQPIQFALPKEVSDGDYELESMTFPQPLPNEHVLEWIQQQQNQQHEYHPGQEKQEGHNVISLGNLSETPLLTNHHAHEPVVHWQGQHVHSQQLQYQQQQQQWQQQQQQQQQQPQQTVAPSNMKLTKENLRHFQKSLSQKQLGAHGSVHLKGSTSNISRSSHHLNHAGSALNQCQVSDTGMIDNPFRRNVPSSKCNGLIEPAGVLPHRSSVYASSSQQKLQERSDGRRRAVSPVPSRGRSGRNSSPCPSSHRSVHCSTSPHQPGSRCTHHSPSPSPSSHRSACPSPVPNQAVSKSSRRSPSPRPSSSRSGRHSPSPARRLSHFSEGQRQCSQKQQSHHHGGHPHQHHQCNHHYHQKQHQQSSSRTNRLQPQQQQQLQLQHQNQAYYNLMHTQHQGVPCGTHPNIPEALSDENIIPRGAPDVVKASATNKKNMTHNSSKVHVRKASNSSSVSSSMHGSKSRANTQDKPTGSLRESGPITLSSGSDAGRLSVPGNSDVGNMSMERSASMSSGPENSDLEGETVLHILSQMDIPKEHIPKIAAPYLHLIDDMGKRGETAMFVAVKSGRVDVAEFLLSHKANPNLLCLSYSRGPRVEQTALHEAVLKGDEEMVKLLLATGYNTVIDLVTPSIGMTPLMLALELHNHERNKRNVVTILVKHGASLSAKDSTGKTPLMFAIQSGDIALVEYMLRHTEADTARDLVGMTTNRGNTCLHFAAQLRNVAVEEKRRLLRKLILAGGDPSYRNYEGDSPKDWDRNNIEAVLAGLKRI</sequence>
<feature type="compositionally biased region" description="Low complexity" evidence="2">
    <location>
        <begin position="1865"/>
        <end position="1879"/>
    </location>
</feature>
<feature type="repeat" description="ANK" evidence="1">
    <location>
        <begin position="2223"/>
        <end position="2260"/>
    </location>
</feature>
<feature type="region of interest" description="Disordered" evidence="2">
    <location>
        <begin position="611"/>
        <end position="666"/>
    </location>
</feature>
<feature type="region of interest" description="Disordered" evidence="2">
    <location>
        <begin position="1"/>
        <end position="25"/>
    </location>
</feature>
<feature type="compositionally biased region" description="Polar residues" evidence="2">
    <location>
        <begin position="2086"/>
        <end position="2107"/>
    </location>
</feature>
<feature type="compositionally biased region" description="Low complexity" evidence="2">
    <location>
        <begin position="426"/>
        <end position="452"/>
    </location>
</feature>
<feature type="region of interest" description="Disordered" evidence="2">
    <location>
        <begin position="265"/>
        <end position="284"/>
    </location>
</feature>
<feature type="compositionally biased region" description="Polar residues" evidence="2">
    <location>
        <begin position="611"/>
        <end position="649"/>
    </location>
</feature>
<dbReference type="InterPro" id="IPR036770">
    <property type="entry name" value="Ankyrin_rpt-contain_sf"/>
</dbReference>
<dbReference type="EMBL" id="BMAT01001366">
    <property type="protein sequence ID" value="GFR83986.1"/>
    <property type="molecule type" value="Genomic_DNA"/>
</dbReference>
<evidence type="ECO:0000256" key="2">
    <source>
        <dbReference type="SAM" id="MobiDB-lite"/>
    </source>
</evidence>
<keyword evidence="4" id="KW-1185">Reference proteome</keyword>
<gene>
    <name evidence="3" type="ORF">ElyMa_000661700</name>
</gene>
<feature type="compositionally biased region" description="Polar residues" evidence="2">
    <location>
        <begin position="2020"/>
        <end position="2031"/>
    </location>
</feature>
<feature type="compositionally biased region" description="Low complexity" evidence="2">
    <location>
        <begin position="2040"/>
        <end position="2051"/>
    </location>
</feature>
<feature type="region of interest" description="Disordered" evidence="2">
    <location>
        <begin position="1804"/>
        <end position="1973"/>
    </location>
</feature>
<feature type="region of interest" description="Disordered" evidence="2">
    <location>
        <begin position="1009"/>
        <end position="1044"/>
    </location>
</feature>
<feature type="region of interest" description="Disordered" evidence="2">
    <location>
        <begin position="1406"/>
        <end position="1428"/>
    </location>
</feature>
<feature type="repeat" description="ANK" evidence="1">
    <location>
        <begin position="2187"/>
        <end position="2213"/>
    </location>
</feature>
<dbReference type="PROSITE" id="PS50088">
    <property type="entry name" value="ANK_REPEAT"/>
    <property type="match status" value="5"/>
</dbReference>
<keyword evidence="1" id="KW-0040">ANK repeat</keyword>
<name>A0AAV4GFR9_9GAST</name>
<dbReference type="Pfam" id="PF13637">
    <property type="entry name" value="Ank_4"/>
    <property type="match status" value="1"/>
</dbReference>
<comment type="caution">
    <text evidence="3">The sequence shown here is derived from an EMBL/GenBank/DDBJ whole genome shotgun (WGS) entry which is preliminary data.</text>
</comment>
<dbReference type="Pfam" id="PF12796">
    <property type="entry name" value="Ank_2"/>
    <property type="match status" value="1"/>
</dbReference>
<feature type="compositionally biased region" description="Polar residues" evidence="2">
    <location>
        <begin position="298"/>
        <end position="307"/>
    </location>
</feature>
<feature type="compositionally biased region" description="Low complexity" evidence="2">
    <location>
        <begin position="1899"/>
        <end position="1913"/>
    </location>
</feature>
<evidence type="ECO:0000256" key="1">
    <source>
        <dbReference type="PROSITE-ProRule" id="PRU00023"/>
    </source>
</evidence>
<feature type="repeat" description="ANK" evidence="1">
    <location>
        <begin position="2147"/>
        <end position="2175"/>
    </location>
</feature>
<dbReference type="PANTHER" id="PTHR24121:SF23">
    <property type="entry name" value="NO MECHANORECEPTOR POTENTIAL C, ISOFORM H"/>
    <property type="match status" value="1"/>
</dbReference>
<feature type="region of interest" description="Disordered" evidence="2">
    <location>
        <begin position="380"/>
        <end position="491"/>
    </location>
</feature>
<dbReference type="Gene3D" id="1.25.40.20">
    <property type="entry name" value="Ankyrin repeat-containing domain"/>
    <property type="match status" value="1"/>
</dbReference>
<feature type="compositionally biased region" description="Polar residues" evidence="2">
    <location>
        <begin position="380"/>
        <end position="402"/>
    </location>
</feature>
<organism evidence="3 4">
    <name type="scientific">Elysia marginata</name>
    <dbReference type="NCBI Taxonomy" id="1093978"/>
    <lineage>
        <taxon>Eukaryota</taxon>
        <taxon>Metazoa</taxon>
        <taxon>Spiralia</taxon>
        <taxon>Lophotrochozoa</taxon>
        <taxon>Mollusca</taxon>
        <taxon>Gastropoda</taxon>
        <taxon>Heterobranchia</taxon>
        <taxon>Euthyneura</taxon>
        <taxon>Panpulmonata</taxon>
        <taxon>Sacoglossa</taxon>
        <taxon>Placobranchoidea</taxon>
        <taxon>Plakobranchidae</taxon>
        <taxon>Elysia</taxon>
    </lineage>
</organism>
<dbReference type="Proteomes" id="UP000762676">
    <property type="component" value="Unassembled WGS sequence"/>
</dbReference>
<feature type="compositionally biased region" description="Polar residues" evidence="2">
    <location>
        <begin position="724"/>
        <end position="758"/>
    </location>
</feature>
<feature type="region of interest" description="Disordered" evidence="2">
    <location>
        <begin position="937"/>
        <end position="975"/>
    </location>
</feature>
<feature type="compositionally biased region" description="Polar residues" evidence="2">
    <location>
        <begin position="411"/>
        <end position="425"/>
    </location>
</feature>
<feature type="compositionally biased region" description="Low complexity" evidence="2">
    <location>
        <begin position="1826"/>
        <end position="1845"/>
    </location>
</feature>
<feature type="compositionally biased region" description="Low complexity" evidence="2">
    <location>
        <begin position="1028"/>
        <end position="1041"/>
    </location>
</feature>